<evidence type="ECO:0000313" key="3">
    <source>
        <dbReference type="EMBL" id="TFE27463.1"/>
    </source>
</evidence>
<reference evidence="3 4" key="1">
    <citation type="submission" date="2019-03" db="EMBL/GenBank/DDBJ databases">
        <title>Cohnella endophytica sp. nov., a novel endophytic bacterium isolated from bark of Sonneratia apetala.</title>
        <authorList>
            <person name="Tuo L."/>
        </authorList>
    </citation>
    <scope>NUCLEOTIDE SEQUENCE [LARGE SCALE GENOMIC DNA]</scope>
    <source>
        <strain evidence="3 4">CCTCC AB 208254</strain>
    </source>
</reference>
<dbReference type="Proteomes" id="UP000297900">
    <property type="component" value="Unassembled WGS sequence"/>
</dbReference>
<dbReference type="InterPro" id="IPR021682">
    <property type="entry name" value="DUF2933"/>
</dbReference>
<comment type="caution">
    <text evidence="3">The sequence shown here is derived from an EMBL/GenBank/DDBJ whole genome shotgun (WGS) entry which is preliminary data.</text>
</comment>
<name>A0A4Y8M0L1_9BACL</name>
<feature type="transmembrane region" description="Helical" evidence="2">
    <location>
        <begin position="6"/>
        <end position="25"/>
    </location>
</feature>
<keyword evidence="2" id="KW-0812">Transmembrane</keyword>
<evidence type="ECO:0000256" key="1">
    <source>
        <dbReference type="SAM" id="MobiDB-lite"/>
    </source>
</evidence>
<dbReference type="OrthoDB" id="2973041at2"/>
<dbReference type="AlphaFoldDB" id="A0A4Y8M0L1"/>
<feature type="region of interest" description="Disordered" evidence="1">
    <location>
        <begin position="69"/>
        <end position="88"/>
    </location>
</feature>
<evidence type="ECO:0000256" key="2">
    <source>
        <dbReference type="SAM" id="Phobius"/>
    </source>
</evidence>
<dbReference type="Pfam" id="PF11666">
    <property type="entry name" value="DUF2933"/>
    <property type="match status" value="1"/>
</dbReference>
<dbReference type="RefSeq" id="WP_135151872.1">
    <property type="nucleotide sequence ID" value="NZ_SOMN01000009.1"/>
</dbReference>
<keyword evidence="2" id="KW-1133">Transmembrane helix</keyword>
<keyword evidence="4" id="KW-1185">Reference proteome</keyword>
<gene>
    <name evidence="3" type="ORF">E2980_09060</name>
</gene>
<feature type="compositionally biased region" description="Low complexity" evidence="1">
    <location>
        <begin position="77"/>
        <end position="88"/>
    </location>
</feature>
<accession>A0A4Y8M0L1</accession>
<proteinExistence type="predicted"/>
<evidence type="ECO:0000313" key="4">
    <source>
        <dbReference type="Proteomes" id="UP000297900"/>
    </source>
</evidence>
<dbReference type="EMBL" id="SOMN01000009">
    <property type="protein sequence ID" value="TFE27463.1"/>
    <property type="molecule type" value="Genomic_DNA"/>
</dbReference>
<keyword evidence="2" id="KW-0472">Membrane</keyword>
<protein>
    <submittedName>
        <fullName evidence="3">DUF2933 domain-containing protein</fullName>
    </submittedName>
</protein>
<organism evidence="3 4">
    <name type="scientific">Cohnella luojiensis</name>
    <dbReference type="NCBI Taxonomy" id="652876"/>
    <lineage>
        <taxon>Bacteria</taxon>
        <taxon>Bacillati</taxon>
        <taxon>Bacillota</taxon>
        <taxon>Bacilli</taxon>
        <taxon>Bacillales</taxon>
        <taxon>Paenibacillaceae</taxon>
        <taxon>Cohnella</taxon>
    </lineage>
</organism>
<sequence>MQWLNILAVLACPLMMIFCMKGMFFGNKNTDGKGQTNGQTGVSTQDFQNLQIKIAEMMEQNHNLTKELQSLKQSQTINESNNSIRSIS</sequence>